<keyword evidence="1" id="KW-0812">Transmembrane</keyword>
<feature type="transmembrane region" description="Helical" evidence="1">
    <location>
        <begin position="58"/>
        <end position="79"/>
    </location>
</feature>
<reference evidence="2" key="1">
    <citation type="journal article" date="2021" name="Proc. Natl. Acad. Sci. U.S.A.">
        <title>A Catalog of Tens of Thousands of Viruses from Human Metagenomes Reveals Hidden Associations with Chronic Diseases.</title>
        <authorList>
            <person name="Tisza M.J."/>
            <person name="Buck C.B."/>
        </authorList>
    </citation>
    <scope>NUCLEOTIDE SEQUENCE</scope>
    <source>
        <strain evidence="2">CtIty1</strain>
    </source>
</reference>
<evidence type="ECO:0000256" key="1">
    <source>
        <dbReference type="SAM" id="Phobius"/>
    </source>
</evidence>
<keyword evidence="1" id="KW-0472">Membrane</keyword>
<name>A0A8S5THF4_9CAUD</name>
<sequence length="83" mass="9465">MNTGNWLNNNNNADLLINKDFKGYSPYKFKPPADTDRNWSMKPNIVKPYSTIKHTGGLILSGIILFVLFEIFSAISYLIDLLK</sequence>
<evidence type="ECO:0000313" key="2">
    <source>
        <dbReference type="EMBL" id="DAF62475.1"/>
    </source>
</evidence>
<protein>
    <submittedName>
        <fullName evidence="2">Uncharacterized protein</fullName>
    </submittedName>
</protein>
<keyword evidence="1" id="KW-1133">Transmembrane helix</keyword>
<organism evidence="2">
    <name type="scientific">Myoviridae sp. ctIty1</name>
    <dbReference type="NCBI Taxonomy" id="2827673"/>
    <lineage>
        <taxon>Viruses</taxon>
        <taxon>Duplodnaviria</taxon>
        <taxon>Heunggongvirae</taxon>
        <taxon>Uroviricota</taxon>
        <taxon>Caudoviricetes</taxon>
    </lineage>
</organism>
<proteinExistence type="predicted"/>
<accession>A0A8S5THF4</accession>
<dbReference type="EMBL" id="BK032823">
    <property type="protein sequence ID" value="DAF62475.1"/>
    <property type="molecule type" value="Genomic_DNA"/>
</dbReference>